<evidence type="ECO:0000313" key="2">
    <source>
        <dbReference type="Proteomes" id="UP001166585"/>
    </source>
</evidence>
<proteinExistence type="predicted"/>
<accession>A0ABS5R3F4</accession>
<name>A0ABS5R3F4_9HYPH</name>
<evidence type="ECO:0000313" key="1">
    <source>
        <dbReference type="EMBL" id="MBS9476188.1"/>
    </source>
</evidence>
<gene>
    <name evidence="1" type="ORF">KIP89_03620</name>
</gene>
<reference evidence="1" key="1">
    <citation type="submission" date="2021-05" db="EMBL/GenBank/DDBJ databases">
        <authorList>
            <person name="Sun Q."/>
            <person name="Inoue M."/>
        </authorList>
    </citation>
    <scope>NUCLEOTIDE SEQUENCE</scope>
    <source>
        <strain evidence="1">VKM B-3255</strain>
    </source>
</reference>
<dbReference type="EMBL" id="JAHCQH010000014">
    <property type="protein sequence ID" value="MBS9476188.1"/>
    <property type="molecule type" value="Genomic_DNA"/>
</dbReference>
<organism evidence="1 2">
    <name type="scientific">Ancylobacter radicis</name>
    <dbReference type="NCBI Taxonomy" id="2836179"/>
    <lineage>
        <taxon>Bacteria</taxon>
        <taxon>Pseudomonadati</taxon>
        <taxon>Pseudomonadota</taxon>
        <taxon>Alphaproteobacteria</taxon>
        <taxon>Hyphomicrobiales</taxon>
        <taxon>Xanthobacteraceae</taxon>
        <taxon>Ancylobacter</taxon>
    </lineage>
</organism>
<evidence type="ECO:0008006" key="3">
    <source>
        <dbReference type="Google" id="ProtNLM"/>
    </source>
</evidence>
<dbReference type="Proteomes" id="UP001166585">
    <property type="component" value="Unassembled WGS sequence"/>
</dbReference>
<comment type="caution">
    <text evidence="1">The sequence shown here is derived from an EMBL/GenBank/DDBJ whole genome shotgun (WGS) entry which is preliminary data.</text>
</comment>
<sequence>MADAVTLRHFRDIVAAGGYIGGADAVAIEAFGDHVMLAQNATLGREGVDAAVAFKEAMLPGWYWRCGRTTLFDGWAFINRLDANHCDRLDEAGGQAPTPGKALVVAVLNALISLAEARHG</sequence>
<protein>
    <recommendedName>
        <fullName evidence="3">DUF2591 domain-containing protein</fullName>
    </recommendedName>
</protein>
<dbReference type="RefSeq" id="WP_213754048.1">
    <property type="nucleotide sequence ID" value="NZ_JAHCQH010000014.1"/>
</dbReference>
<keyword evidence="2" id="KW-1185">Reference proteome</keyword>